<protein>
    <submittedName>
        <fullName evidence="1">Uncharacterized protein</fullName>
    </submittedName>
</protein>
<comment type="caution">
    <text evidence="1">The sequence shown here is derived from an EMBL/GenBank/DDBJ whole genome shotgun (WGS) entry which is preliminary data.</text>
</comment>
<proteinExistence type="predicted"/>
<reference evidence="1" key="1">
    <citation type="submission" date="2022-07" db="EMBL/GenBank/DDBJ databases">
        <title>Genome Sequence of Lecanicillium saksenae.</title>
        <authorList>
            <person name="Buettner E."/>
        </authorList>
    </citation>
    <scope>NUCLEOTIDE SEQUENCE</scope>
    <source>
        <strain evidence="1">VT-O1</strain>
    </source>
</reference>
<organism evidence="1 2">
    <name type="scientific">Lecanicillium saksenae</name>
    <dbReference type="NCBI Taxonomy" id="468837"/>
    <lineage>
        <taxon>Eukaryota</taxon>
        <taxon>Fungi</taxon>
        <taxon>Dikarya</taxon>
        <taxon>Ascomycota</taxon>
        <taxon>Pezizomycotina</taxon>
        <taxon>Sordariomycetes</taxon>
        <taxon>Hypocreomycetidae</taxon>
        <taxon>Hypocreales</taxon>
        <taxon>Cordycipitaceae</taxon>
        <taxon>Lecanicillium</taxon>
    </lineage>
</organism>
<evidence type="ECO:0000313" key="1">
    <source>
        <dbReference type="EMBL" id="KAJ3495929.1"/>
    </source>
</evidence>
<dbReference type="Proteomes" id="UP001148737">
    <property type="component" value="Unassembled WGS sequence"/>
</dbReference>
<keyword evidence="2" id="KW-1185">Reference proteome</keyword>
<gene>
    <name evidence="1" type="ORF">NLG97_g3036</name>
</gene>
<name>A0ACC1R2I3_9HYPO</name>
<dbReference type="EMBL" id="JANAKD010000235">
    <property type="protein sequence ID" value="KAJ3495929.1"/>
    <property type="molecule type" value="Genomic_DNA"/>
</dbReference>
<sequence>MVLPTMEVYTMLPTNIGPLTTTFTPPATCTGFDVGGRGNEAFFLDAQYLGHVKCSTNVLDECRPLPPTSKGIQDLINVPNFFLTYHSPAVICPSGWSTAASYDRAQPTDVTFRPENYMDRFYKSVWPLEKSETLILCCPE</sequence>
<accession>A0ACC1R2I3</accession>
<evidence type="ECO:0000313" key="2">
    <source>
        <dbReference type="Proteomes" id="UP001148737"/>
    </source>
</evidence>